<dbReference type="Gene3D" id="1.20.140.10">
    <property type="entry name" value="Butyryl-CoA Dehydrogenase, subunit A, domain 3"/>
    <property type="match status" value="1"/>
</dbReference>
<dbReference type="Pfam" id="PF08028">
    <property type="entry name" value="Acyl-CoA_dh_2"/>
    <property type="match status" value="1"/>
</dbReference>
<keyword evidence="1" id="KW-0560">Oxidoreductase</keyword>
<dbReference type="GO" id="GO:0004497">
    <property type="term" value="F:monooxygenase activity"/>
    <property type="evidence" value="ECO:0007669"/>
    <property type="project" value="UniProtKB-KW"/>
</dbReference>
<feature type="domain" description="Acyl-CoA dehydrogenase C-terminal" evidence="4">
    <location>
        <begin position="255"/>
        <end position="392"/>
    </location>
</feature>
<evidence type="ECO:0000256" key="1">
    <source>
        <dbReference type="ARBA" id="ARBA00023002"/>
    </source>
</evidence>
<feature type="domain" description="Acyl-CoA dehydrogenase/oxidase N-terminal" evidence="3">
    <location>
        <begin position="33"/>
        <end position="121"/>
    </location>
</feature>
<keyword evidence="5" id="KW-0503">Monooxygenase</keyword>
<dbReference type="PIRSF" id="PIRSF016578">
    <property type="entry name" value="HsaA"/>
    <property type="match status" value="1"/>
</dbReference>
<keyword evidence="6" id="KW-1185">Reference proteome</keyword>
<proteinExistence type="predicted"/>
<dbReference type="InterPro" id="IPR037069">
    <property type="entry name" value="AcylCoA_DH/ox_N_sf"/>
</dbReference>
<accession>A0ABP7XIV7</accession>
<dbReference type="PANTHER" id="PTHR43884:SF12">
    <property type="entry name" value="ISOVALERYL-COA DEHYDROGENASE, MITOCHONDRIAL-RELATED"/>
    <property type="match status" value="1"/>
</dbReference>
<dbReference type="PANTHER" id="PTHR43884">
    <property type="entry name" value="ACYL-COA DEHYDROGENASE"/>
    <property type="match status" value="1"/>
</dbReference>
<dbReference type="SUPFAM" id="SSF56645">
    <property type="entry name" value="Acyl-CoA dehydrogenase NM domain-like"/>
    <property type="match status" value="1"/>
</dbReference>
<name>A0ABP7XIV7_9ACTN</name>
<comment type="caution">
    <text evidence="5">The sequence shown here is derived from an EMBL/GenBank/DDBJ whole genome shotgun (WGS) entry which is preliminary data.</text>
</comment>
<dbReference type="Gene3D" id="1.10.540.10">
    <property type="entry name" value="Acyl-CoA dehydrogenase/oxidase, N-terminal domain"/>
    <property type="match status" value="1"/>
</dbReference>
<organism evidence="5 6">
    <name type="scientific">Nocardioides fonticola</name>
    <dbReference type="NCBI Taxonomy" id="450363"/>
    <lineage>
        <taxon>Bacteria</taxon>
        <taxon>Bacillati</taxon>
        <taxon>Actinomycetota</taxon>
        <taxon>Actinomycetes</taxon>
        <taxon>Propionibacteriales</taxon>
        <taxon>Nocardioidaceae</taxon>
        <taxon>Nocardioides</taxon>
    </lineage>
</organism>
<evidence type="ECO:0000259" key="4">
    <source>
        <dbReference type="Pfam" id="PF08028"/>
    </source>
</evidence>
<dbReference type="InterPro" id="IPR013107">
    <property type="entry name" value="Acyl-CoA_DH_C"/>
</dbReference>
<evidence type="ECO:0000313" key="5">
    <source>
        <dbReference type="EMBL" id="GAA4119358.1"/>
    </source>
</evidence>
<evidence type="ECO:0000256" key="2">
    <source>
        <dbReference type="SAM" id="MobiDB-lite"/>
    </source>
</evidence>
<dbReference type="InterPro" id="IPR046373">
    <property type="entry name" value="Acyl-CoA_Oxase/DH_mid-dom_sf"/>
</dbReference>
<dbReference type="Pfam" id="PF02771">
    <property type="entry name" value="Acyl-CoA_dh_N"/>
    <property type="match status" value="1"/>
</dbReference>
<gene>
    <name evidence="5" type="ORF">GCM10022215_21770</name>
</gene>
<sequence>MTLQSSAPAGVSAAGATFGPTPTTPDGWVERARVVANHLAVDAVERDRANQTPFAEVQLLKDAGLVTLLAPLEHGGAGQDWTTALRVVRAVAAGDGSIGQLLGYHYVWAWAARLVGTPEQIAAVEQAAGENQWFFGGAVNPRDADLTIRVEGDELVYSGRKSFSTGGRVSDVTVLEGVIEGTDTHVFAIVPTDQPGIRFAGDWDNLGQRLTESGSVEIVDVRVPWESAAGFVKTESGWAFQPRVYNTLNVPLIQLVFANFYLGIAEGALTTAGSYTREKTRAWPYTPDLKGRGAEEFYVLETYGDLRSRLWAAEALTEEAATYIEAINAHADTVTEQERGEAAVIIAAAKQVAIEVGLDIGSRIFEVTGARATSNSVGLDIYWRNIRTHSLHDPIAHKRAEVGRFFLLGEIPEPTWYT</sequence>
<feature type="region of interest" description="Disordered" evidence="2">
    <location>
        <begin position="1"/>
        <end position="23"/>
    </location>
</feature>
<dbReference type="Proteomes" id="UP001501495">
    <property type="component" value="Unassembled WGS sequence"/>
</dbReference>
<reference evidence="6" key="1">
    <citation type="journal article" date="2019" name="Int. J. Syst. Evol. Microbiol.">
        <title>The Global Catalogue of Microorganisms (GCM) 10K type strain sequencing project: providing services to taxonomists for standard genome sequencing and annotation.</title>
        <authorList>
            <consortium name="The Broad Institute Genomics Platform"/>
            <consortium name="The Broad Institute Genome Sequencing Center for Infectious Disease"/>
            <person name="Wu L."/>
            <person name="Ma J."/>
        </authorList>
    </citation>
    <scope>NUCLEOTIDE SEQUENCE [LARGE SCALE GENOMIC DNA]</scope>
    <source>
        <strain evidence="6">JCM 16703</strain>
    </source>
</reference>
<dbReference type="InterPro" id="IPR009100">
    <property type="entry name" value="AcylCoA_DH/oxidase_NM_dom_sf"/>
</dbReference>
<evidence type="ECO:0000259" key="3">
    <source>
        <dbReference type="Pfam" id="PF02771"/>
    </source>
</evidence>
<dbReference type="InterPro" id="IPR036250">
    <property type="entry name" value="AcylCo_DH-like_C"/>
</dbReference>
<protein>
    <submittedName>
        <fullName evidence="5">Monooxygenase</fullName>
    </submittedName>
</protein>
<dbReference type="RefSeq" id="WP_344733399.1">
    <property type="nucleotide sequence ID" value="NZ_BAAAZH010000014.1"/>
</dbReference>
<dbReference type="EMBL" id="BAAAZH010000014">
    <property type="protein sequence ID" value="GAA4119358.1"/>
    <property type="molecule type" value="Genomic_DNA"/>
</dbReference>
<dbReference type="InterPro" id="IPR013786">
    <property type="entry name" value="AcylCoA_DH/ox_N"/>
</dbReference>
<dbReference type="SUPFAM" id="SSF47203">
    <property type="entry name" value="Acyl-CoA dehydrogenase C-terminal domain-like"/>
    <property type="match status" value="1"/>
</dbReference>
<evidence type="ECO:0000313" key="6">
    <source>
        <dbReference type="Proteomes" id="UP001501495"/>
    </source>
</evidence>
<dbReference type="Gene3D" id="2.40.110.10">
    <property type="entry name" value="Butyryl-CoA Dehydrogenase, subunit A, domain 2"/>
    <property type="match status" value="1"/>
</dbReference>